<keyword evidence="3" id="KW-1185">Reference proteome</keyword>
<dbReference type="EMBL" id="BAAAFI010000038">
    <property type="protein sequence ID" value="GAA0880004.1"/>
    <property type="molecule type" value="Genomic_DNA"/>
</dbReference>
<protein>
    <submittedName>
        <fullName evidence="2">Uncharacterized protein</fullName>
    </submittedName>
</protein>
<organism evidence="2 3">
    <name type="scientific">Algoriphagus jejuensis</name>
    <dbReference type="NCBI Taxonomy" id="419934"/>
    <lineage>
        <taxon>Bacteria</taxon>
        <taxon>Pseudomonadati</taxon>
        <taxon>Bacteroidota</taxon>
        <taxon>Cytophagia</taxon>
        <taxon>Cytophagales</taxon>
        <taxon>Cyclobacteriaceae</taxon>
        <taxon>Algoriphagus</taxon>
    </lineage>
</organism>
<feature type="chain" id="PRO_5045310820" evidence="1">
    <location>
        <begin position="20"/>
        <end position="146"/>
    </location>
</feature>
<keyword evidence="1" id="KW-0732">Signal</keyword>
<feature type="signal peptide" evidence="1">
    <location>
        <begin position="1"/>
        <end position="19"/>
    </location>
</feature>
<evidence type="ECO:0000313" key="3">
    <source>
        <dbReference type="Proteomes" id="UP001500469"/>
    </source>
</evidence>
<sequence length="146" mass="16428">MKSLSILFFFLICTSSVFANDPESKTFLVLFKSKELKEIKTSIKDIESHFSGSFNTKHYTGNSELALLIEIPSCDFDACFLGEFLIELENGQTVQLQQIAFRLFDLTENKAVHQQYITMYEDALSSKKKAAKASKSDSELRGAPGH</sequence>
<reference evidence="2 3" key="1">
    <citation type="journal article" date="2019" name="Int. J. Syst. Evol. Microbiol.">
        <title>The Global Catalogue of Microorganisms (GCM) 10K type strain sequencing project: providing services to taxonomists for standard genome sequencing and annotation.</title>
        <authorList>
            <consortium name="The Broad Institute Genomics Platform"/>
            <consortium name="The Broad Institute Genome Sequencing Center for Infectious Disease"/>
            <person name="Wu L."/>
            <person name="Ma J."/>
        </authorList>
    </citation>
    <scope>NUCLEOTIDE SEQUENCE [LARGE SCALE GENOMIC DNA]</scope>
    <source>
        <strain evidence="2 3">JCM 16112</strain>
    </source>
</reference>
<dbReference type="Proteomes" id="UP001500469">
    <property type="component" value="Unassembled WGS sequence"/>
</dbReference>
<comment type="caution">
    <text evidence="2">The sequence shown here is derived from an EMBL/GenBank/DDBJ whole genome shotgun (WGS) entry which is preliminary data.</text>
</comment>
<gene>
    <name evidence="2" type="ORF">GCM10009119_29740</name>
</gene>
<dbReference type="RefSeq" id="WP_343852988.1">
    <property type="nucleotide sequence ID" value="NZ_BAAAFI010000038.1"/>
</dbReference>
<evidence type="ECO:0000313" key="2">
    <source>
        <dbReference type="EMBL" id="GAA0880004.1"/>
    </source>
</evidence>
<proteinExistence type="predicted"/>
<name>A0ABN1N2Z0_9BACT</name>
<accession>A0ABN1N2Z0</accession>
<evidence type="ECO:0000256" key="1">
    <source>
        <dbReference type="SAM" id="SignalP"/>
    </source>
</evidence>